<dbReference type="PANTHER" id="PTHR42978:SF5">
    <property type="entry name" value="METALLO-BETA-LACTAMASE DOMAIN-CONTAINING PROTEIN"/>
    <property type="match status" value="1"/>
</dbReference>
<keyword evidence="3" id="KW-0378">Hydrolase</keyword>
<dbReference type="InterPro" id="IPR036866">
    <property type="entry name" value="RibonucZ/Hydroxyglut_hydro"/>
</dbReference>
<dbReference type="Proteomes" id="UP000053593">
    <property type="component" value="Unassembled WGS sequence"/>
</dbReference>
<feature type="domain" description="Metallo-beta-lactamase" evidence="5">
    <location>
        <begin position="18"/>
        <end position="252"/>
    </location>
</feature>
<reference evidence="6 7" key="1">
    <citation type="submission" date="2014-04" db="EMBL/GenBank/DDBJ databases">
        <title>Evolutionary Origins and Diversification of the Mycorrhizal Mutualists.</title>
        <authorList>
            <consortium name="DOE Joint Genome Institute"/>
            <consortium name="Mycorrhizal Genomics Consortium"/>
            <person name="Kohler A."/>
            <person name="Kuo A."/>
            <person name="Nagy L.G."/>
            <person name="Floudas D."/>
            <person name="Copeland A."/>
            <person name="Barry K.W."/>
            <person name="Cichocki N."/>
            <person name="Veneault-Fourrey C."/>
            <person name="LaButti K."/>
            <person name="Lindquist E.A."/>
            <person name="Lipzen A."/>
            <person name="Lundell T."/>
            <person name="Morin E."/>
            <person name="Murat C."/>
            <person name="Riley R."/>
            <person name="Ohm R."/>
            <person name="Sun H."/>
            <person name="Tunlid A."/>
            <person name="Henrissat B."/>
            <person name="Grigoriev I.V."/>
            <person name="Hibbett D.S."/>
            <person name="Martin F."/>
        </authorList>
    </citation>
    <scope>NUCLEOTIDE SEQUENCE [LARGE SCALE GENOMIC DNA]</scope>
    <source>
        <strain evidence="6 7">FD-317 M1</strain>
    </source>
</reference>
<dbReference type="Pfam" id="PF00753">
    <property type="entry name" value="Lactamase_B"/>
    <property type="match status" value="1"/>
</dbReference>
<evidence type="ECO:0000256" key="1">
    <source>
        <dbReference type="ARBA" id="ARBA00007749"/>
    </source>
</evidence>
<evidence type="ECO:0000313" key="6">
    <source>
        <dbReference type="EMBL" id="KIK54087.1"/>
    </source>
</evidence>
<evidence type="ECO:0000259" key="5">
    <source>
        <dbReference type="SMART" id="SM00849"/>
    </source>
</evidence>
<proteinExistence type="inferred from homology"/>
<accession>A0A0D0C838</accession>
<dbReference type="OrthoDB" id="10250730at2759"/>
<dbReference type="EMBL" id="KN834820">
    <property type="protein sequence ID" value="KIK54087.1"/>
    <property type="molecule type" value="Genomic_DNA"/>
</dbReference>
<keyword evidence="2" id="KW-0479">Metal-binding</keyword>
<dbReference type="InterPro" id="IPR001279">
    <property type="entry name" value="Metallo-B-lactamas"/>
</dbReference>
<keyword evidence="4" id="KW-0862">Zinc</keyword>
<dbReference type="CDD" id="cd07730">
    <property type="entry name" value="metallo-hydrolase-like_MBL-fold"/>
    <property type="match status" value="1"/>
</dbReference>
<dbReference type="AlphaFoldDB" id="A0A0D0C838"/>
<dbReference type="Gene3D" id="3.60.15.10">
    <property type="entry name" value="Ribonuclease Z/Hydroxyacylglutathione hydrolase-like"/>
    <property type="match status" value="1"/>
</dbReference>
<comment type="similarity">
    <text evidence="1">Belongs to the metallo-beta-lactamase superfamily.</text>
</comment>
<evidence type="ECO:0000256" key="2">
    <source>
        <dbReference type="ARBA" id="ARBA00022723"/>
    </source>
</evidence>
<dbReference type="PANTHER" id="PTHR42978">
    <property type="entry name" value="QUORUM-QUENCHING LACTONASE YTNP-RELATED-RELATED"/>
    <property type="match status" value="1"/>
</dbReference>
<keyword evidence="7" id="KW-1185">Reference proteome</keyword>
<dbReference type="SUPFAM" id="SSF56281">
    <property type="entry name" value="Metallo-hydrolase/oxidoreductase"/>
    <property type="match status" value="1"/>
</dbReference>
<gene>
    <name evidence="6" type="ORF">GYMLUDRAFT_100214</name>
</gene>
<name>A0A0D0C838_9AGAR</name>
<dbReference type="SMART" id="SM00849">
    <property type="entry name" value="Lactamase_B"/>
    <property type="match status" value="1"/>
</dbReference>
<evidence type="ECO:0000256" key="3">
    <source>
        <dbReference type="ARBA" id="ARBA00022801"/>
    </source>
</evidence>
<evidence type="ECO:0000313" key="7">
    <source>
        <dbReference type="Proteomes" id="UP000053593"/>
    </source>
</evidence>
<dbReference type="GO" id="GO:0046872">
    <property type="term" value="F:metal ion binding"/>
    <property type="evidence" value="ECO:0007669"/>
    <property type="project" value="UniProtKB-KW"/>
</dbReference>
<organism evidence="6 7">
    <name type="scientific">Collybiopsis luxurians FD-317 M1</name>
    <dbReference type="NCBI Taxonomy" id="944289"/>
    <lineage>
        <taxon>Eukaryota</taxon>
        <taxon>Fungi</taxon>
        <taxon>Dikarya</taxon>
        <taxon>Basidiomycota</taxon>
        <taxon>Agaricomycotina</taxon>
        <taxon>Agaricomycetes</taxon>
        <taxon>Agaricomycetidae</taxon>
        <taxon>Agaricales</taxon>
        <taxon>Marasmiineae</taxon>
        <taxon>Omphalotaceae</taxon>
        <taxon>Collybiopsis</taxon>
        <taxon>Collybiopsis luxurians</taxon>
    </lineage>
</organism>
<sequence>MCNHRITPSLEGHNDKENDYAFLIEHSTNGRKIMFDLGPMKDFSRLPPAMQGLLVQAGVEMSVDVDVVEQLKTGGVAIEEIDTVIWSHSHFDHTGDMSQWPSTTKLVIGKGTDRKAYPSVPDATLLESDFAGREIVELNWDKPDLFIAGTPAFDFFGDGSFYLLELPGHWPGHLGGLARVKESSFILLGADTCHHPGQIRPNVHLHRHIPCPGGILADLSKPILSIPEGFSMYADRTRSLASQEKLGILEAHPDVFLIMAHDSSLENIIKLFPETADDWKEQGWKEKAVWAFLEEGNKAFGYH</sequence>
<dbReference type="InterPro" id="IPR051013">
    <property type="entry name" value="MBL_superfamily_lactonases"/>
</dbReference>
<evidence type="ECO:0000256" key="4">
    <source>
        <dbReference type="ARBA" id="ARBA00022833"/>
    </source>
</evidence>
<dbReference type="HOGENOM" id="CLU_030571_1_0_1"/>
<protein>
    <recommendedName>
        <fullName evidence="5">Metallo-beta-lactamase domain-containing protein</fullName>
    </recommendedName>
</protein>
<dbReference type="GO" id="GO:0016787">
    <property type="term" value="F:hydrolase activity"/>
    <property type="evidence" value="ECO:0007669"/>
    <property type="project" value="UniProtKB-KW"/>
</dbReference>